<dbReference type="SUPFAM" id="SSF47459">
    <property type="entry name" value="HLH, helix-loop-helix DNA-binding domain"/>
    <property type="match status" value="1"/>
</dbReference>
<dbReference type="InterPro" id="IPR011598">
    <property type="entry name" value="bHLH_dom"/>
</dbReference>
<evidence type="ECO:0000313" key="2">
    <source>
        <dbReference type="EMBL" id="CBK24993.2"/>
    </source>
</evidence>
<dbReference type="InterPro" id="IPR036638">
    <property type="entry name" value="HLH_DNA-bd_sf"/>
</dbReference>
<dbReference type="EMBL" id="FN668689">
    <property type="protein sequence ID" value="CBK24993.2"/>
    <property type="molecule type" value="Genomic_DNA"/>
</dbReference>
<dbReference type="OrthoDB" id="10539294at2759"/>
<feature type="domain" description="BHLH" evidence="1">
    <location>
        <begin position="29"/>
        <end position="86"/>
    </location>
</feature>
<dbReference type="Proteomes" id="UP000008312">
    <property type="component" value="Unassembled WGS sequence"/>
</dbReference>
<dbReference type="AlphaFoldDB" id="D8MAA4"/>
<dbReference type="RefSeq" id="XP_012899041.1">
    <property type="nucleotide sequence ID" value="XM_013043587.1"/>
</dbReference>
<dbReference type="GeneID" id="24921659"/>
<evidence type="ECO:0000259" key="1">
    <source>
        <dbReference type="PROSITE" id="PS50888"/>
    </source>
</evidence>
<dbReference type="GO" id="GO:0046983">
    <property type="term" value="F:protein dimerization activity"/>
    <property type="evidence" value="ECO:0007669"/>
    <property type="project" value="InterPro"/>
</dbReference>
<dbReference type="PROSITE" id="PS50888">
    <property type="entry name" value="BHLH"/>
    <property type="match status" value="1"/>
</dbReference>
<accession>D8MAA4</accession>
<dbReference type="InParanoid" id="D8MAA4"/>
<name>D8MAA4_BLAHO</name>
<proteinExistence type="predicted"/>
<gene>
    <name evidence="2" type="ORF">GSBLH_T00004646001</name>
</gene>
<organism evidence="2">
    <name type="scientific">Blastocystis hominis</name>
    <dbReference type="NCBI Taxonomy" id="12968"/>
    <lineage>
        <taxon>Eukaryota</taxon>
        <taxon>Sar</taxon>
        <taxon>Stramenopiles</taxon>
        <taxon>Bigyra</taxon>
        <taxon>Opalozoa</taxon>
        <taxon>Opalinata</taxon>
        <taxon>Blastocystidae</taxon>
        <taxon>Blastocystis</taxon>
    </lineage>
</organism>
<keyword evidence="3" id="KW-1185">Reference proteome</keyword>
<reference evidence="2" key="1">
    <citation type="submission" date="2010-02" db="EMBL/GenBank/DDBJ databases">
        <title>Sequencing and annotation of the Blastocystis hominis genome.</title>
        <authorList>
            <person name="Wincker P."/>
        </authorList>
    </citation>
    <scope>NUCLEOTIDE SEQUENCE</scope>
    <source>
        <strain evidence="2">Singapore isolate B</strain>
    </source>
</reference>
<evidence type="ECO:0000313" key="3">
    <source>
        <dbReference type="Proteomes" id="UP000008312"/>
    </source>
</evidence>
<sequence length="163" mass="18693">MVRVGKKGQRKAKKPTAEESYLQEIQNELKKNKHRICETRRRQQESAAINLLMDFILHTKKFVYTGSEKLSRMTLLSCADEYIHDHVSSLNVLLGVLCSIVACSPSTQELLLELKKETAEPSVVDLMHKFEIPEQHYELMDCILQIQANDAYNAYFPSALHSL</sequence>
<protein>
    <recommendedName>
        <fullName evidence="1">BHLH domain-containing protein</fullName>
    </recommendedName>
</protein>